<organism evidence="8 9">
    <name type="scientific">Smittium mucronatum</name>
    <dbReference type="NCBI Taxonomy" id="133383"/>
    <lineage>
        <taxon>Eukaryota</taxon>
        <taxon>Fungi</taxon>
        <taxon>Fungi incertae sedis</taxon>
        <taxon>Zoopagomycota</taxon>
        <taxon>Kickxellomycotina</taxon>
        <taxon>Harpellomycetes</taxon>
        <taxon>Harpellales</taxon>
        <taxon>Legeriomycetaceae</taxon>
        <taxon>Smittium</taxon>
    </lineage>
</organism>
<reference evidence="8 9" key="1">
    <citation type="journal article" date="2016" name="Mol. Biol. Evol.">
        <title>Genome-Wide Survey of Gut Fungi (Harpellales) Reveals the First Horizontally Transferred Ubiquitin Gene from a Mosquito Host.</title>
        <authorList>
            <person name="Wang Y."/>
            <person name="White M.M."/>
            <person name="Kvist S."/>
            <person name="Moncalvo J.M."/>
        </authorList>
    </citation>
    <scope>NUCLEOTIDE SEQUENCE [LARGE SCALE GENOMIC DNA]</scope>
    <source>
        <strain evidence="8 9">ALG-7-W6</strain>
    </source>
</reference>
<dbReference type="EMBL" id="LSSL01007625">
    <property type="protein sequence ID" value="OLY77863.1"/>
    <property type="molecule type" value="Genomic_DNA"/>
</dbReference>
<comment type="caution">
    <text evidence="8">The sequence shown here is derived from an EMBL/GenBank/DDBJ whole genome shotgun (WGS) entry which is preliminary data.</text>
</comment>
<dbReference type="Pfam" id="PF00248">
    <property type="entry name" value="Aldo_ket_red"/>
    <property type="match status" value="1"/>
</dbReference>
<dbReference type="PRINTS" id="PR00069">
    <property type="entry name" value="ALDKETRDTASE"/>
</dbReference>
<dbReference type="OrthoDB" id="416253at2759"/>
<evidence type="ECO:0000256" key="1">
    <source>
        <dbReference type="ARBA" id="ARBA00007905"/>
    </source>
</evidence>
<evidence type="ECO:0000256" key="3">
    <source>
        <dbReference type="ARBA" id="ARBA00023002"/>
    </source>
</evidence>
<evidence type="ECO:0000256" key="6">
    <source>
        <dbReference type="PIRSR" id="PIRSR000097-3"/>
    </source>
</evidence>
<dbReference type="STRING" id="133383.A0A1R0GLT5"/>
<dbReference type="PROSITE" id="PS00062">
    <property type="entry name" value="ALDOKETO_REDUCTASE_2"/>
    <property type="match status" value="1"/>
</dbReference>
<feature type="site" description="Lowers pKa of active site Tyr" evidence="6">
    <location>
        <position position="83"/>
    </location>
</feature>
<dbReference type="InterPro" id="IPR018170">
    <property type="entry name" value="Aldo/ket_reductase_CS"/>
</dbReference>
<feature type="domain" description="NADP-dependent oxidoreductase" evidence="7">
    <location>
        <begin position="18"/>
        <end position="280"/>
    </location>
</feature>
<dbReference type="InterPro" id="IPR020471">
    <property type="entry name" value="AKR"/>
</dbReference>
<protein>
    <submittedName>
        <fullName evidence="8">Prostaglandin F synthase</fullName>
    </submittedName>
</protein>
<dbReference type="Proteomes" id="UP000187455">
    <property type="component" value="Unassembled WGS sequence"/>
</dbReference>
<feature type="active site" description="Proton donor" evidence="4">
    <location>
        <position position="52"/>
    </location>
</feature>
<evidence type="ECO:0000259" key="7">
    <source>
        <dbReference type="Pfam" id="PF00248"/>
    </source>
</evidence>
<dbReference type="AlphaFoldDB" id="A0A1R0GLT5"/>
<evidence type="ECO:0000313" key="8">
    <source>
        <dbReference type="EMBL" id="OLY77863.1"/>
    </source>
</evidence>
<evidence type="ECO:0000256" key="4">
    <source>
        <dbReference type="PIRSR" id="PIRSR000097-1"/>
    </source>
</evidence>
<dbReference type="PANTHER" id="PTHR43827:SF3">
    <property type="entry name" value="NADP-DEPENDENT OXIDOREDUCTASE DOMAIN-CONTAINING PROTEIN"/>
    <property type="match status" value="1"/>
</dbReference>
<keyword evidence="3" id="KW-0560">Oxidoreductase</keyword>
<gene>
    <name evidence="8" type="ORF">AYI68_g8103</name>
</gene>
<dbReference type="FunFam" id="3.20.20.100:FF:000002">
    <property type="entry name" value="2,5-diketo-D-gluconic acid reductase A"/>
    <property type="match status" value="1"/>
</dbReference>
<dbReference type="GO" id="GO:0016616">
    <property type="term" value="F:oxidoreductase activity, acting on the CH-OH group of donors, NAD or NADP as acceptor"/>
    <property type="evidence" value="ECO:0007669"/>
    <property type="project" value="UniProtKB-ARBA"/>
</dbReference>
<comment type="similarity">
    <text evidence="1">Belongs to the aldo/keto reductase family.</text>
</comment>
<dbReference type="SUPFAM" id="SSF51430">
    <property type="entry name" value="NAD(P)-linked oxidoreductase"/>
    <property type="match status" value="1"/>
</dbReference>
<evidence type="ECO:0000256" key="5">
    <source>
        <dbReference type="PIRSR" id="PIRSR000097-2"/>
    </source>
</evidence>
<name>A0A1R0GLT5_9FUNG</name>
<dbReference type="PANTHER" id="PTHR43827">
    <property type="entry name" value="2,5-DIKETO-D-GLUCONIC ACID REDUCTASE"/>
    <property type="match status" value="1"/>
</dbReference>
<dbReference type="PIRSF" id="PIRSF000097">
    <property type="entry name" value="AKR"/>
    <property type="match status" value="1"/>
</dbReference>
<accession>A0A1R0GLT5</accession>
<dbReference type="InterPro" id="IPR036812">
    <property type="entry name" value="NAD(P)_OxRdtase_dom_sf"/>
</dbReference>
<proteinExistence type="inferred from homology"/>
<keyword evidence="9" id="KW-1185">Reference proteome</keyword>
<evidence type="ECO:0000256" key="2">
    <source>
        <dbReference type="ARBA" id="ARBA00022857"/>
    </source>
</evidence>
<feature type="binding site" evidence="5">
    <location>
        <position position="116"/>
    </location>
    <ligand>
        <name>substrate</name>
    </ligand>
</feature>
<sequence length="296" mass="33048">MSFAKVTNLRDGLAIPTVGLGTWQQRDKSLMKQLVKDAIKVGYRHIDTATVYTNEDAIGDALSEVFADSSFGLSRSDIWVTSKLSPSDQGYESAITAVKRSLEKLKLSYIDMYLIHWPGTSRLPLQDPQHKVNRTGSWKALEELKSQGLIRAIGVSNYQISHLNEMKEYATVMPYVNQCEFHPLLFTKELVLHTQSMGIAFEAYSSLGEGNLVNGNYKFPVLDQIASKHNASLAQVLLCWGIQHGAIVLPKASSVGRLAQNYECQKITLSDEDMSAIDNISSQQTKRFCWDPTEIL</sequence>
<dbReference type="Gene3D" id="3.20.20.100">
    <property type="entry name" value="NADP-dependent oxidoreductase domain"/>
    <property type="match status" value="1"/>
</dbReference>
<dbReference type="InterPro" id="IPR023210">
    <property type="entry name" value="NADP_OxRdtase_dom"/>
</dbReference>
<keyword evidence="2" id="KW-0521">NADP</keyword>
<evidence type="ECO:0000313" key="9">
    <source>
        <dbReference type="Proteomes" id="UP000187455"/>
    </source>
</evidence>
<dbReference type="PROSITE" id="PS00798">
    <property type="entry name" value="ALDOKETO_REDUCTASE_1"/>
    <property type="match status" value="1"/>
</dbReference>